<reference evidence="3 4" key="1">
    <citation type="journal article" date="2022" name="Front. Cell. Infect. Microbiol.">
        <title>The Genomes of Two Strains of Taenia crassiceps the Animal Model for the Study of Human Cysticercosis.</title>
        <authorList>
            <person name="Bobes R.J."/>
            <person name="Estrada K."/>
            <person name="Rios-Valencia D.G."/>
            <person name="Calderon-Gallegos A."/>
            <person name="de la Torre P."/>
            <person name="Carrero J.C."/>
            <person name="Sanchez-Flores A."/>
            <person name="Laclette J.P."/>
        </authorList>
    </citation>
    <scope>NUCLEOTIDE SEQUENCE [LARGE SCALE GENOMIC DNA]</scope>
    <source>
        <tissue evidence="3">Peritoneal cavity of infected mice</tissue>
    </source>
</reference>
<dbReference type="Gene3D" id="6.10.250.1050">
    <property type="match status" value="2"/>
</dbReference>
<keyword evidence="4" id="KW-1185">Reference proteome</keyword>
<dbReference type="PANTHER" id="PTHR12398">
    <property type="entry name" value="PROTEIN PHOSPHATASE INHIBITOR"/>
    <property type="match status" value="1"/>
</dbReference>
<dbReference type="Proteomes" id="UP001651158">
    <property type="component" value="Unassembled WGS sequence"/>
</dbReference>
<feature type="compositionally biased region" description="Basic and acidic residues" evidence="2">
    <location>
        <begin position="115"/>
        <end position="128"/>
    </location>
</feature>
<dbReference type="Pfam" id="PF04979">
    <property type="entry name" value="IPP-2"/>
    <property type="match status" value="1"/>
</dbReference>
<dbReference type="GO" id="GO:0004864">
    <property type="term" value="F:protein phosphatase inhibitor activity"/>
    <property type="evidence" value="ECO:0007669"/>
    <property type="project" value="UniProtKB-KW"/>
</dbReference>
<feature type="compositionally biased region" description="Polar residues" evidence="2">
    <location>
        <begin position="189"/>
        <end position="202"/>
    </location>
</feature>
<feature type="compositionally biased region" description="Acidic residues" evidence="2">
    <location>
        <begin position="167"/>
        <end position="180"/>
    </location>
</feature>
<name>A0ABR4QE86_9CEST</name>
<feature type="region of interest" description="Disordered" evidence="2">
    <location>
        <begin position="110"/>
        <end position="202"/>
    </location>
</feature>
<organism evidence="3 4">
    <name type="scientific">Taenia crassiceps</name>
    <dbReference type="NCBI Taxonomy" id="6207"/>
    <lineage>
        <taxon>Eukaryota</taxon>
        <taxon>Metazoa</taxon>
        <taxon>Spiralia</taxon>
        <taxon>Lophotrochozoa</taxon>
        <taxon>Platyhelminthes</taxon>
        <taxon>Cestoda</taxon>
        <taxon>Eucestoda</taxon>
        <taxon>Cyclophyllidea</taxon>
        <taxon>Taeniidae</taxon>
        <taxon>Taenia</taxon>
    </lineage>
</organism>
<dbReference type="PANTHER" id="PTHR12398:SF20">
    <property type="entry name" value="PROTEIN PHOSPHATASE 1 REGULATORY INHIBITOR SUBUNIT 2"/>
    <property type="match status" value="1"/>
</dbReference>
<feature type="compositionally biased region" description="Basic and acidic residues" evidence="2">
    <location>
        <begin position="135"/>
        <end position="145"/>
    </location>
</feature>
<dbReference type="EMBL" id="JAKROA010000004">
    <property type="protein sequence ID" value="KAL5107784.1"/>
    <property type="molecule type" value="Genomic_DNA"/>
</dbReference>
<gene>
    <name evidence="3" type="ORF">TcWFU_005691</name>
</gene>
<keyword evidence="3" id="KW-0650">Protein phosphatase inhibitor</keyword>
<proteinExistence type="inferred from homology"/>
<evidence type="ECO:0000313" key="4">
    <source>
        <dbReference type="Proteomes" id="UP001651158"/>
    </source>
</evidence>
<evidence type="ECO:0000256" key="2">
    <source>
        <dbReference type="SAM" id="MobiDB-lite"/>
    </source>
</evidence>
<comment type="caution">
    <text evidence="3">The sequence shown here is derived from an EMBL/GenBank/DDBJ whole genome shotgun (WGS) entry which is preliminary data.</text>
</comment>
<dbReference type="InterPro" id="IPR007062">
    <property type="entry name" value="PPI-2"/>
</dbReference>
<evidence type="ECO:0000256" key="1">
    <source>
        <dbReference type="ARBA" id="ARBA00005472"/>
    </source>
</evidence>
<sequence>MAIRRFGALDQALTSAEAQIPRFLRTISIGVLDATTNLLVKYIQLQDMSEEEEHPKGILKHTDTNERKNKTFQWDEMNILATYHPTDKTYGHMKTPSQAISPEVLASKLAGISDEPPRIRDDRKHDADATLAPEEAEHRRQFEEKRRKHYNEYQVVLAMRSSHSSGAEEDEDEDEDEDYVDPIAARNAKLNSQTHATPRNHD</sequence>
<comment type="similarity">
    <text evidence="1">Belongs to the protein phosphatase inhibitor 2 family.</text>
</comment>
<evidence type="ECO:0000313" key="3">
    <source>
        <dbReference type="EMBL" id="KAL5107784.1"/>
    </source>
</evidence>
<protein>
    <submittedName>
        <fullName evidence="3">Protein phosphatase inhibitor 2</fullName>
    </submittedName>
</protein>
<accession>A0ABR4QE86</accession>